<proteinExistence type="predicted"/>
<sequence length="148" mass="16374">MVPKFRGKSKLSLNKLYEIGVSYNGDGFVTGNLIQDGKDSYIVNGVVEVNDECMAIEQCVPVFTDTVMQSTGLKDKNGVEVFQGDIVRCTRGCPHEVVWLQEYAGMYIGGMPAWYLSGLSEGYAWTGDEEIIGNIYENPELLEQANES</sequence>
<dbReference type="EMBL" id="BK032545">
    <property type="protein sequence ID" value="DAF46816.1"/>
    <property type="molecule type" value="Genomic_DNA"/>
</dbReference>
<dbReference type="SUPFAM" id="SSF159006">
    <property type="entry name" value="YopX-like"/>
    <property type="match status" value="1"/>
</dbReference>
<dbReference type="Gene3D" id="2.30.30.290">
    <property type="entry name" value="YopX-like domains"/>
    <property type="match status" value="1"/>
</dbReference>
<dbReference type="InterPro" id="IPR023385">
    <property type="entry name" value="YopX-like_C"/>
</dbReference>
<accession>A0A8S5S792</accession>
<feature type="domain" description="YopX protein" evidence="1">
    <location>
        <begin position="52"/>
        <end position="143"/>
    </location>
</feature>
<evidence type="ECO:0000259" key="1">
    <source>
        <dbReference type="Pfam" id="PF09643"/>
    </source>
</evidence>
<organism evidence="2">
    <name type="scientific">Siphoviridae sp. ctBrh2</name>
    <dbReference type="NCBI Taxonomy" id="2827804"/>
    <lineage>
        <taxon>Viruses</taxon>
        <taxon>Duplodnaviria</taxon>
        <taxon>Heunggongvirae</taxon>
        <taxon>Uroviricota</taxon>
        <taxon>Caudoviricetes</taxon>
    </lineage>
</organism>
<reference evidence="2" key="1">
    <citation type="journal article" date="2021" name="Proc. Natl. Acad. Sci. U.S.A.">
        <title>A Catalog of Tens of Thousands of Viruses from Human Metagenomes Reveals Hidden Associations with Chronic Diseases.</title>
        <authorList>
            <person name="Tisza M.J."/>
            <person name="Buck C.B."/>
        </authorList>
    </citation>
    <scope>NUCLEOTIDE SEQUENCE</scope>
    <source>
        <strain evidence="2">CtBrh2</strain>
    </source>
</reference>
<name>A0A8S5S792_9CAUD</name>
<protein>
    <submittedName>
        <fullName evidence="2">YopX protein</fullName>
    </submittedName>
</protein>
<dbReference type="InterPro" id="IPR019096">
    <property type="entry name" value="YopX_protein"/>
</dbReference>
<evidence type="ECO:0000313" key="2">
    <source>
        <dbReference type="EMBL" id="DAF46816.1"/>
    </source>
</evidence>
<dbReference type="Pfam" id="PF09643">
    <property type="entry name" value="YopX"/>
    <property type="match status" value="1"/>
</dbReference>